<keyword evidence="6 9" id="KW-0029">Amino-acid transport</keyword>
<sequence>MKQTLATREVFALGFFMLALFLGAGNIIFPPLLGQQAGESLWPAISGFLVTGVGLPLVAIITVSMAGNLDRLSQRVHPFFQVVFPFVIYLAIGPFFGIPRTATVAYEVGVLPFLSENSSLILFISTFVFFSLTYLLALNPAKLVDRIGKMITPLLLLLIVLVAIRGFASPPGPVGEATGKYLDKAFSSGFLEGYLTMDAIAALVFGLVVINRIKDKGITDVSNIRSYTVKAGLIAGVGLSFVYLSLAFIGATSVSATGVQDNGGSILTNVTSLFFGPTGMVILALVITFACLTTSIGLVSACGEFINERFEKIPYKVVIAIICLFSFTMANLGLTQLIAVSLPVLTMIYPIAIVIIILSIMNSIKAMPRIVFSGAIIGAGLISLYDGLAAAGLKMVSIKNLLSYLPLFEYGAGWVLPSVAGALIALIIHGAGVLFNIRKQPYME</sequence>
<feature type="transmembrane region" description="Helical" evidence="9">
    <location>
        <begin position="188"/>
        <end position="210"/>
    </location>
</feature>
<name>A0ABN1B2I1_9BACI</name>
<feature type="transmembrane region" description="Helical" evidence="9">
    <location>
        <begin position="231"/>
        <end position="254"/>
    </location>
</feature>
<accession>A0ABN1B2I1</accession>
<feature type="transmembrane region" description="Helical" evidence="9">
    <location>
        <begin position="370"/>
        <end position="393"/>
    </location>
</feature>
<keyword evidence="11" id="KW-1185">Reference proteome</keyword>
<protein>
    <recommendedName>
        <fullName evidence="9">Branched-chain amino acid transport system carrier protein</fullName>
    </recommendedName>
</protein>
<dbReference type="PANTHER" id="PTHR30588">
    <property type="entry name" value="BRANCHED-CHAIN AMINO ACID TRANSPORT SYSTEM 2 CARRIER PROTEIN"/>
    <property type="match status" value="1"/>
</dbReference>
<dbReference type="RefSeq" id="WP_343838916.1">
    <property type="nucleotide sequence ID" value="NZ_BAAADO010000002.1"/>
</dbReference>
<keyword evidence="4" id="KW-1003">Cell membrane</keyword>
<evidence type="ECO:0000256" key="6">
    <source>
        <dbReference type="ARBA" id="ARBA00022970"/>
    </source>
</evidence>
<comment type="function">
    <text evidence="9">Component of the transport system for branched-chain amino acids.</text>
</comment>
<feature type="transmembrane region" description="Helical" evidence="9">
    <location>
        <begin position="41"/>
        <end position="67"/>
    </location>
</feature>
<evidence type="ECO:0000313" key="10">
    <source>
        <dbReference type="EMBL" id="GAA0488615.1"/>
    </source>
</evidence>
<evidence type="ECO:0000256" key="7">
    <source>
        <dbReference type="ARBA" id="ARBA00022989"/>
    </source>
</evidence>
<comment type="similarity">
    <text evidence="2 9">Belongs to the branched chain amino acid transporter family.</text>
</comment>
<comment type="subcellular location">
    <subcellularLocation>
        <location evidence="1 9">Cell membrane</location>
        <topology evidence="1 9">Multi-pass membrane protein</topology>
    </subcellularLocation>
</comment>
<dbReference type="NCBIfam" id="TIGR00796">
    <property type="entry name" value="livcs"/>
    <property type="match status" value="1"/>
</dbReference>
<dbReference type="PANTHER" id="PTHR30588:SF8">
    <property type="entry name" value="BRANCHED-CHAIN AMINO ACID PERMEASE BRAB"/>
    <property type="match status" value="1"/>
</dbReference>
<evidence type="ECO:0000256" key="8">
    <source>
        <dbReference type="ARBA" id="ARBA00023136"/>
    </source>
</evidence>
<dbReference type="Pfam" id="PF05525">
    <property type="entry name" value="Branch_AA_trans"/>
    <property type="match status" value="1"/>
</dbReference>
<feature type="transmembrane region" description="Helical" evidence="9">
    <location>
        <begin position="79"/>
        <end position="98"/>
    </location>
</feature>
<evidence type="ECO:0000256" key="9">
    <source>
        <dbReference type="RuleBase" id="RU362122"/>
    </source>
</evidence>
<gene>
    <name evidence="10" type="primary">brnQ_2</name>
    <name evidence="10" type="ORF">GCM10008986_12950</name>
</gene>
<organism evidence="10 11">
    <name type="scientific">Salinibacillus aidingensis</name>
    <dbReference type="NCBI Taxonomy" id="237684"/>
    <lineage>
        <taxon>Bacteria</taxon>
        <taxon>Bacillati</taxon>
        <taxon>Bacillota</taxon>
        <taxon>Bacilli</taxon>
        <taxon>Bacillales</taxon>
        <taxon>Bacillaceae</taxon>
        <taxon>Salinibacillus</taxon>
    </lineage>
</organism>
<keyword evidence="7 9" id="KW-1133">Transmembrane helix</keyword>
<feature type="transmembrane region" description="Helical" evidence="9">
    <location>
        <begin position="150"/>
        <end position="168"/>
    </location>
</feature>
<comment type="caution">
    <text evidence="10">The sequence shown here is derived from an EMBL/GenBank/DDBJ whole genome shotgun (WGS) entry which is preliminary data.</text>
</comment>
<evidence type="ECO:0000256" key="2">
    <source>
        <dbReference type="ARBA" id="ARBA00008540"/>
    </source>
</evidence>
<evidence type="ECO:0000313" key="11">
    <source>
        <dbReference type="Proteomes" id="UP001500880"/>
    </source>
</evidence>
<dbReference type="EMBL" id="BAAADO010000002">
    <property type="protein sequence ID" value="GAA0488615.1"/>
    <property type="molecule type" value="Genomic_DNA"/>
</dbReference>
<feature type="transmembrane region" description="Helical" evidence="9">
    <location>
        <begin position="413"/>
        <end position="437"/>
    </location>
</feature>
<keyword evidence="3 9" id="KW-0813">Transport</keyword>
<dbReference type="InterPro" id="IPR004685">
    <property type="entry name" value="Brnchd-chn_aa_trnsp_Livcs"/>
</dbReference>
<feature type="transmembrane region" description="Helical" evidence="9">
    <location>
        <begin position="12"/>
        <end position="29"/>
    </location>
</feature>
<evidence type="ECO:0000256" key="5">
    <source>
        <dbReference type="ARBA" id="ARBA00022692"/>
    </source>
</evidence>
<keyword evidence="8 9" id="KW-0472">Membrane</keyword>
<dbReference type="Proteomes" id="UP001500880">
    <property type="component" value="Unassembled WGS sequence"/>
</dbReference>
<feature type="transmembrane region" description="Helical" evidence="9">
    <location>
        <begin position="313"/>
        <end position="332"/>
    </location>
</feature>
<evidence type="ECO:0000256" key="3">
    <source>
        <dbReference type="ARBA" id="ARBA00022448"/>
    </source>
</evidence>
<feature type="transmembrane region" description="Helical" evidence="9">
    <location>
        <begin position="118"/>
        <end position="138"/>
    </location>
</feature>
<feature type="transmembrane region" description="Helical" evidence="9">
    <location>
        <begin position="338"/>
        <end position="358"/>
    </location>
</feature>
<evidence type="ECO:0000256" key="1">
    <source>
        <dbReference type="ARBA" id="ARBA00004651"/>
    </source>
</evidence>
<proteinExistence type="inferred from homology"/>
<keyword evidence="5 9" id="KW-0812">Transmembrane</keyword>
<feature type="transmembrane region" description="Helical" evidence="9">
    <location>
        <begin position="274"/>
        <end position="301"/>
    </location>
</feature>
<evidence type="ECO:0000256" key="4">
    <source>
        <dbReference type="ARBA" id="ARBA00022475"/>
    </source>
</evidence>
<reference evidence="10 11" key="1">
    <citation type="journal article" date="2019" name="Int. J. Syst. Evol. Microbiol.">
        <title>The Global Catalogue of Microorganisms (GCM) 10K type strain sequencing project: providing services to taxonomists for standard genome sequencing and annotation.</title>
        <authorList>
            <consortium name="The Broad Institute Genomics Platform"/>
            <consortium name="The Broad Institute Genome Sequencing Center for Infectious Disease"/>
            <person name="Wu L."/>
            <person name="Ma J."/>
        </authorList>
    </citation>
    <scope>NUCLEOTIDE SEQUENCE [LARGE SCALE GENOMIC DNA]</scope>
    <source>
        <strain evidence="10 11">JCM 12389</strain>
    </source>
</reference>